<proteinExistence type="predicted"/>
<sequence length="460" mass="49951">MARERNVQLEAVIRELAWPQERLASHFRRVAAENHAAELLTVTRSHINQWVRGSKPGGRAPTILCETLSRGLQRVVTPSEIGLSADTEAVLSAPAWEADTLTALTELGGNDLDIGRRHVLAGTVYSAAGSALPVGDWWDDTLARARSRSSTNRAAITDEDVDSVREMAAFFSRRDQRRGGRAGRTALIGYLRVDVAEYLAGQFSSEKVRQDLTSVAAELVYLAGWTAFDACEHGVAQRYFTVATRMAAEADDAPLAGHILRAMAHQAVDLGHPKRAVDLASASVDRRRYTLASPRERALLGVVHARALAAAGQKQDALAALRRAENDLGSADGTTEPNRVFFFGEASLAHETARTLVDLGDLKAAEREFTRSVRTRRSQFARTHAVTLGFLGDVQVRQGQMEAAVATWNQALDTMEGVQSGRTRESVVTMRRALSPVRGRGGSAAAELDERARAVLSRIG</sequence>
<dbReference type="Proteomes" id="UP000419138">
    <property type="component" value="Unassembled WGS sequence"/>
</dbReference>
<dbReference type="AlphaFoldDB" id="A0A646KH82"/>
<dbReference type="InterPro" id="IPR011990">
    <property type="entry name" value="TPR-like_helical_dom_sf"/>
</dbReference>
<keyword evidence="2" id="KW-1185">Reference proteome</keyword>
<dbReference type="RefSeq" id="WP_323391482.1">
    <property type="nucleotide sequence ID" value="NZ_JBEPDZ010000080.1"/>
</dbReference>
<organism evidence="1 2">
    <name type="scientific">Streptomyces jumonjinensis</name>
    <dbReference type="NCBI Taxonomy" id="1945"/>
    <lineage>
        <taxon>Bacteria</taxon>
        <taxon>Bacillati</taxon>
        <taxon>Actinomycetota</taxon>
        <taxon>Actinomycetes</taxon>
        <taxon>Kitasatosporales</taxon>
        <taxon>Streptomycetaceae</taxon>
        <taxon>Streptomyces</taxon>
    </lineage>
</organism>
<dbReference type="EMBL" id="VCLA01000071">
    <property type="protein sequence ID" value="MQT00366.1"/>
    <property type="molecule type" value="Genomic_DNA"/>
</dbReference>
<accession>A0A646KH82</accession>
<dbReference type="Gene3D" id="1.25.40.10">
    <property type="entry name" value="Tetratricopeptide repeat domain"/>
    <property type="match status" value="1"/>
</dbReference>
<protein>
    <submittedName>
        <fullName evidence="1">Helix-turn-helix domain-containing protein</fullName>
    </submittedName>
</protein>
<comment type="caution">
    <text evidence="1">The sequence shown here is derived from an EMBL/GenBank/DDBJ whole genome shotgun (WGS) entry which is preliminary data.</text>
</comment>
<evidence type="ECO:0000313" key="1">
    <source>
        <dbReference type="EMBL" id="MQT00366.1"/>
    </source>
</evidence>
<name>A0A646KH82_STRJU</name>
<evidence type="ECO:0000313" key="2">
    <source>
        <dbReference type="Proteomes" id="UP000419138"/>
    </source>
</evidence>
<reference evidence="1 2" key="1">
    <citation type="submission" date="2019-05" db="EMBL/GenBank/DDBJ databases">
        <title>Comparative genomics and metabolomics analyses of clavulanic acid producing Streptomyces species provides insight into specialized metabolism and evolution of beta-lactam biosynthetic gene clusters.</title>
        <authorList>
            <person name="Moore M.A."/>
            <person name="Cruz-Morales P."/>
            <person name="Barona Gomez F."/>
            <person name="Kapil T."/>
        </authorList>
    </citation>
    <scope>NUCLEOTIDE SEQUENCE [LARGE SCALE GENOMIC DNA]</scope>
    <source>
        <strain evidence="1 2">NRRL 5741</strain>
    </source>
</reference>
<gene>
    <name evidence="1" type="ORF">FF041_09040</name>
</gene>
<dbReference type="SUPFAM" id="SSF48452">
    <property type="entry name" value="TPR-like"/>
    <property type="match status" value="1"/>
</dbReference>